<feature type="region of interest" description="Disordered" evidence="2">
    <location>
        <begin position="88"/>
        <end position="181"/>
    </location>
</feature>
<reference evidence="3" key="1">
    <citation type="submission" date="2022-12" db="EMBL/GenBank/DDBJ databases">
        <title>Marinomonas 15G1-11 sp. nov, isolated from marine algae.</title>
        <authorList>
            <person name="Butt M."/>
            <person name="Choi D.G."/>
            <person name="Kim J.M."/>
            <person name="Lee J.K."/>
            <person name="Baek J.H."/>
            <person name="Jeon C.O."/>
        </authorList>
    </citation>
    <scope>NUCLEOTIDE SEQUENCE</scope>
    <source>
        <strain evidence="3">15G1-11</strain>
    </source>
</reference>
<dbReference type="PROSITE" id="PS50005">
    <property type="entry name" value="TPR"/>
    <property type="match status" value="1"/>
</dbReference>
<dbReference type="SMART" id="SM00028">
    <property type="entry name" value="TPR"/>
    <property type="match status" value="1"/>
</dbReference>
<evidence type="ECO:0000313" key="3">
    <source>
        <dbReference type="EMBL" id="MCZ2722813.1"/>
    </source>
</evidence>
<evidence type="ECO:0000256" key="2">
    <source>
        <dbReference type="SAM" id="MobiDB-lite"/>
    </source>
</evidence>
<dbReference type="InterPro" id="IPR019734">
    <property type="entry name" value="TPR_rpt"/>
</dbReference>
<feature type="compositionally biased region" description="Low complexity" evidence="2">
    <location>
        <begin position="112"/>
        <end position="124"/>
    </location>
</feature>
<evidence type="ECO:0000256" key="1">
    <source>
        <dbReference type="PROSITE-ProRule" id="PRU00339"/>
    </source>
</evidence>
<keyword evidence="4" id="KW-1185">Reference proteome</keyword>
<comment type="caution">
    <text evidence="3">The sequence shown here is derived from an EMBL/GenBank/DDBJ whole genome shotgun (WGS) entry which is preliminary data.</text>
</comment>
<protein>
    <submittedName>
        <fullName evidence="3">Tetratricopeptide repeat protein</fullName>
    </submittedName>
</protein>
<dbReference type="Gene3D" id="1.25.40.10">
    <property type="entry name" value="Tetratricopeptide repeat domain"/>
    <property type="match status" value="1"/>
</dbReference>
<evidence type="ECO:0000313" key="4">
    <source>
        <dbReference type="Proteomes" id="UP001149719"/>
    </source>
</evidence>
<dbReference type="PROSITE" id="PS50293">
    <property type="entry name" value="TPR_REGION"/>
    <property type="match status" value="1"/>
</dbReference>
<name>A0ABT4JWQ7_9GAMM</name>
<sequence length="229" mass="26356">MTQDQLAQSKVDNGQWDEASSLFENKKWQAASNYAVERYSEAADVLKSQASSASDFYNLGNSLALSGNLEDAIQAFKKSLELDPNSKAAQENLAYLQQKQKEQKQDQDQDQDQQQNQKPNNDPQQSKEKNNTENQQKKSQNKDGTSDEEKEDNKTSDEQNNTPDDEKNAINNTESEKNDITDEEKIALDQWLRQIQDDPGGLLKRKLWYLHQEKRAENRFKQEDGLPIW</sequence>
<dbReference type="Pfam" id="PF00515">
    <property type="entry name" value="TPR_1"/>
    <property type="match status" value="1"/>
</dbReference>
<gene>
    <name evidence="3" type="ORF">O1D97_14645</name>
</gene>
<dbReference type="SUPFAM" id="SSF48452">
    <property type="entry name" value="TPR-like"/>
    <property type="match status" value="1"/>
</dbReference>
<keyword evidence="1" id="KW-0802">TPR repeat</keyword>
<organism evidence="3 4">
    <name type="scientific">Marinomonas phaeophyticola</name>
    <dbReference type="NCBI Taxonomy" id="3004091"/>
    <lineage>
        <taxon>Bacteria</taxon>
        <taxon>Pseudomonadati</taxon>
        <taxon>Pseudomonadota</taxon>
        <taxon>Gammaproteobacteria</taxon>
        <taxon>Oceanospirillales</taxon>
        <taxon>Oceanospirillaceae</taxon>
        <taxon>Marinomonas</taxon>
    </lineage>
</organism>
<feature type="compositionally biased region" description="Basic and acidic residues" evidence="2">
    <location>
        <begin position="140"/>
        <end position="157"/>
    </location>
</feature>
<dbReference type="EMBL" id="JAPUBN010000019">
    <property type="protein sequence ID" value="MCZ2722813.1"/>
    <property type="molecule type" value="Genomic_DNA"/>
</dbReference>
<accession>A0ABT4JWQ7</accession>
<feature type="compositionally biased region" description="Basic and acidic residues" evidence="2">
    <location>
        <begin position="164"/>
        <end position="181"/>
    </location>
</feature>
<dbReference type="RefSeq" id="WP_269126756.1">
    <property type="nucleotide sequence ID" value="NZ_JAPUBN010000019.1"/>
</dbReference>
<dbReference type="InterPro" id="IPR011990">
    <property type="entry name" value="TPR-like_helical_dom_sf"/>
</dbReference>
<feature type="repeat" description="TPR" evidence="1">
    <location>
        <begin position="53"/>
        <end position="86"/>
    </location>
</feature>
<dbReference type="Proteomes" id="UP001149719">
    <property type="component" value="Unassembled WGS sequence"/>
</dbReference>
<proteinExistence type="predicted"/>